<dbReference type="InterPro" id="IPR049557">
    <property type="entry name" value="Transketolase_CS"/>
</dbReference>
<protein>
    <recommendedName>
        <fullName evidence="11">1-deoxy-D-xylulose-5-phosphate synthase</fullName>
        <ecNumber evidence="11">2.2.1.7</ecNumber>
    </recommendedName>
    <alternativeName>
        <fullName evidence="11">1-deoxyxylulose-5-phosphate synthase</fullName>
        <shortName evidence="11">DXP synthase</shortName>
        <shortName evidence="11">DXPS</shortName>
    </alternativeName>
</protein>
<dbReference type="GO" id="GO:0009228">
    <property type="term" value="P:thiamine biosynthetic process"/>
    <property type="evidence" value="ECO:0007669"/>
    <property type="project" value="UniProtKB-UniRule"/>
</dbReference>
<comment type="caution">
    <text evidence="13">The sequence shown here is derived from an EMBL/GenBank/DDBJ whole genome shotgun (WGS) entry which is preliminary data.</text>
</comment>
<dbReference type="NCBIfam" id="TIGR00204">
    <property type="entry name" value="dxs"/>
    <property type="match status" value="1"/>
</dbReference>
<dbReference type="GO" id="GO:0000287">
    <property type="term" value="F:magnesium ion binding"/>
    <property type="evidence" value="ECO:0007669"/>
    <property type="project" value="UniProtKB-UniRule"/>
</dbReference>
<dbReference type="GO" id="GO:0016114">
    <property type="term" value="P:terpenoid biosynthetic process"/>
    <property type="evidence" value="ECO:0007669"/>
    <property type="project" value="UniProtKB-UniRule"/>
</dbReference>
<dbReference type="InterPro" id="IPR009014">
    <property type="entry name" value="Transketo_C/PFOR_II"/>
</dbReference>
<comment type="subunit">
    <text evidence="3 11">Homodimer.</text>
</comment>
<gene>
    <name evidence="11" type="primary">dxs</name>
    <name evidence="13" type="ORF">OMAG_001295</name>
</gene>
<evidence type="ECO:0000256" key="3">
    <source>
        <dbReference type="ARBA" id="ARBA00011738"/>
    </source>
</evidence>
<feature type="binding site" evidence="11">
    <location>
        <position position="180"/>
    </location>
    <ligand>
        <name>Mg(2+)</name>
        <dbReference type="ChEBI" id="CHEBI:18420"/>
    </ligand>
</feature>
<keyword evidence="5 11" id="KW-0479">Metal-binding</keyword>
<dbReference type="Gene3D" id="3.40.50.970">
    <property type="match status" value="2"/>
</dbReference>
<keyword evidence="14" id="KW-1185">Reference proteome</keyword>
<dbReference type="FunFam" id="3.40.50.970:FF:000005">
    <property type="entry name" value="1-deoxy-D-xylulose-5-phosphate synthase"/>
    <property type="match status" value="1"/>
</dbReference>
<dbReference type="InterPro" id="IPR005477">
    <property type="entry name" value="Dxylulose-5-P_synthase"/>
</dbReference>
<keyword evidence="8 11" id="KW-0786">Thiamine pyrophosphate</keyword>
<comment type="function">
    <text evidence="10 11">Catalyzes the acyloin condensation reaction between C atoms 2 and 3 of pyruvate and glyceraldehyde 3-phosphate to yield 1-deoxy-D-xylulose-5-phosphate (DXP).</text>
</comment>
<evidence type="ECO:0000256" key="7">
    <source>
        <dbReference type="ARBA" id="ARBA00022977"/>
    </source>
</evidence>
<dbReference type="AlphaFoldDB" id="A0A0F0CNE0"/>
<dbReference type="Proteomes" id="UP000033428">
    <property type="component" value="Unassembled WGS sequence"/>
</dbReference>
<dbReference type="EC" id="2.2.1.7" evidence="11"/>
<comment type="cofactor">
    <cofactor evidence="11">
        <name>thiamine diphosphate</name>
        <dbReference type="ChEBI" id="CHEBI:58937"/>
    </cofactor>
    <text evidence="11">Binds 1 thiamine pyrophosphate per subunit.</text>
</comment>
<comment type="catalytic activity">
    <reaction evidence="11">
        <text>D-glyceraldehyde 3-phosphate + pyruvate + H(+) = 1-deoxy-D-xylulose 5-phosphate + CO2</text>
        <dbReference type="Rhea" id="RHEA:12605"/>
        <dbReference type="ChEBI" id="CHEBI:15361"/>
        <dbReference type="ChEBI" id="CHEBI:15378"/>
        <dbReference type="ChEBI" id="CHEBI:16526"/>
        <dbReference type="ChEBI" id="CHEBI:57792"/>
        <dbReference type="ChEBI" id="CHEBI:59776"/>
        <dbReference type="EC" id="2.2.1.7"/>
    </reaction>
</comment>
<evidence type="ECO:0000313" key="14">
    <source>
        <dbReference type="Proteomes" id="UP000033428"/>
    </source>
</evidence>
<dbReference type="GO" id="GO:0019288">
    <property type="term" value="P:isopentenyl diphosphate biosynthetic process, methylerythritol 4-phosphate pathway"/>
    <property type="evidence" value="ECO:0007669"/>
    <property type="project" value="TreeGrafter"/>
</dbReference>
<comment type="similarity">
    <text evidence="2 11">Belongs to the transketolase family. DXPS subfamily.</text>
</comment>
<dbReference type="EMBL" id="JYNY01000249">
    <property type="protein sequence ID" value="KJJ84848.1"/>
    <property type="molecule type" value="Genomic_DNA"/>
</dbReference>
<feature type="binding site" evidence="11">
    <location>
        <begin position="152"/>
        <end position="153"/>
    </location>
    <ligand>
        <name>thiamine diphosphate</name>
        <dbReference type="ChEBI" id="CHEBI:58937"/>
    </ligand>
</feature>
<evidence type="ECO:0000256" key="1">
    <source>
        <dbReference type="ARBA" id="ARBA00004980"/>
    </source>
</evidence>
<dbReference type="InterPro" id="IPR033248">
    <property type="entry name" value="Transketolase_C"/>
</dbReference>
<dbReference type="UniPathway" id="UPA00064">
    <property type="reaction ID" value="UER00091"/>
</dbReference>
<dbReference type="InterPro" id="IPR029061">
    <property type="entry name" value="THDP-binding"/>
</dbReference>
<dbReference type="Pfam" id="PF02779">
    <property type="entry name" value="Transket_pyr"/>
    <property type="match status" value="1"/>
</dbReference>
<evidence type="ECO:0000256" key="11">
    <source>
        <dbReference type="HAMAP-Rule" id="MF_00315"/>
    </source>
</evidence>
<dbReference type="Gene3D" id="3.40.50.920">
    <property type="match status" value="1"/>
</dbReference>
<evidence type="ECO:0000313" key="13">
    <source>
        <dbReference type="EMBL" id="KJJ84848.1"/>
    </source>
</evidence>
<dbReference type="Pfam" id="PF13292">
    <property type="entry name" value="DXP_synthase_N"/>
    <property type="match status" value="1"/>
</dbReference>
<dbReference type="CDD" id="cd02007">
    <property type="entry name" value="TPP_DXS"/>
    <property type="match status" value="1"/>
</dbReference>
<dbReference type="SMART" id="SM00861">
    <property type="entry name" value="Transket_pyr"/>
    <property type="match status" value="1"/>
</dbReference>
<accession>A0A0F0CNE0</accession>
<proteinExistence type="inferred from homology"/>
<dbReference type="Pfam" id="PF02780">
    <property type="entry name" value="Transketolase_C"/>
    <property type="match status" value="1"/>
</dbReference>
<dbReference type="FunFam" id="3.40.50.920:FF:000002">
    <property type="entry name" value="1-deoxy-D-xylulose-5-phosphate synthase"/>
    <property type="match status" value="1"/>
</dbReference>
<feature type="binding site" evidence="11">
    <location>
        <position position="151"/>
    </location>
    <ligand>
        <name>Mg(2+)</name>
        <dbReference type="ChEBI" id="CHEBI:18420"/>
    </ligand>
</feature>
<dbReference type="GO" id="GO:0005829">
    <property type="term" value="C:cytosol"/>
    <property type="evidence" value="ECO:0007669"/>
    <property type="project" value="TreeGrafter"/>
</dbReference>
<dbReference type="PANTHER" id="PTHR43322">
    <property type="entry name" value="1-D-DEOXYXYLULOSE 5-PHOSPHATE SYNTHASE-RELATED"/>
    <property type="match status" value="1"/>
</dbReference>
<keyword evidence="4 11" id="KW-0808">Transferase</keyword>
<keyword evidence="7 11" id="KW-0784">Thiamine biosynthesis</keyword>
<dbReference type="PROSITE" id="PS00801">
    <property type="entry name" value="TRANSKETOLASE_1"/>
    <property type="match status" value="1"/>
</dbReference>
<evidence type="ECO:0000256" key="9">
    <source>
        <dbReference type="ARBA" id="ARBA00023229"/>
    </source>
</evidence>
<evidence type="ECO:0000259" key="12">
    <source>
        <dbReference type="SMART" id="SM00861"/>
    </source>
</evidence>
<evidence type="ECO:0000256" key="10">
    <source>
        <dbReference type="ARBA" id="ARBA00055605"/>
    </source>
</evidence>
<feature type="domain" description="Transketolase-like pyrimidine-binding" evidence="12">
    <location>
        <begin position="322"/>
        <end position="485"/>
    </location>
</feature>
<reference evidence="13 14" key="1">
    <citation type="submission" date="2015-02" db="EMBL/GenBank/DDBJ databases">
        <title>Single-cell genomics of uncultivated deep-branching MTB reveals a conserved set of magnetosome genes.</title>
        <authorList>
            <person name="Kolinko S."/>
            <person name="Richter M."/>
            <person name="Glockner F.O."/>
            <person name="Brachmann A."/>
            <person name="Schuler D."/>
        </authorList>
    </citation>
    <scope>NUCLEOTIDE SEQUENCE [LARGE SCALE GENOMIC DNA]</scope>
    <source>
        <strain evidence="13">SKK-01</strain>
    </source>
</reference>
<dbReference type="GO" id="GO:0008661">
    <property type="term" value="F:1-deoxy-D-xylulose-5-phosphate synthase activity"/>
    <property type="evidence" value="ECO:0007669"/>
    <property type="project" value="UniProtKB-UniRule"/>
</dbReference>
<dbReference type="PATRIC" id="fig|1609969.3.peg.1382"/>
<feature type="binding site" evidence="11">
    <location>
        <position position="291"/>
    </location>
    <ligand>
        <name>thiamine diphosphate</name>
        <dbReference type="ChEBI" id="CHEBI:58937"/>
    </ligand>
</feature>
<evidence type="ECO:0000256" key="8">
    <source>
        <dbReference type="ARBA" id="ARBA00023052"/>
    </source>
</evidence>
<dbReference type="GO" id="GO:0030976">
    <property type="term" value="F:thiamine pyrophosphate binding"/>
    <property type="evidence" value="ECO:0007669"/>
    <property type="project" value="UniProtKB-UniRule"/>
</dbReference>
<evidence type="ECO:0000256" key="2">
    <source>
        <dbReference type="ARBA" id="ARBA00011081"/>
    </source>
</evidence>
<dbReference type="InterPro" id="IPR005475">
    <property type="entry name" value="Transketolase-like_Pyr-bd"/>
</dbReference>
<dbReference type="SUPFAM" id="SSF52518">
    <property type="entry name" value="Thiamin diphosphate-binding fold (THDP-binding)"/>
    <property type="match status" value="2"/>
</dbReference>
<sequence>MGNIMENKYLNKIKGPEDIKDFEISALEILAGEIREKIIETTSQNGGHIAASLGTVELSIALHKCLKSPSDKIIWDVGHQSYAHKLLTGRVKSFDTLREMGGISGFPNKDESEHDHFTAGHSGTSISSALGLATARDLNGEDYKVVAVIGDASLTTGLALEGLNHAGHLGSNLIVILNDNEHAISRPVGAISRYLNKIITNRFYNKIKDEYEKVIKNIPKVGETAFKAVRKFQESIKSMLVPGILFEEFGFRYFGPINGHDINQLISIFNNTFSLKEPVLIHVITKKGKGYTPSELDPIKFHGVSSFDIESGNFLTCDSNDKTFTEHFGEKIVSLSEKNEKIVAITAAMKDGVGLDKFADKFPARFFDVGITEEHAVTFAAGLAKGGFRPIVAIYSTFLQRSFDQMIHDVALQNLPVIFCLDRAGLVGKDGPTHHGVFDIAYTRVLPNFIVMAPKDGIELEMMMASSLKWNNPVVIRYPRDNARPYKEKTALNPIELGKSEWLKKGKDAAIIAVGNMVNTALEISNILSKEGIELGVINARFIKPLDLAMLEEVSSGTQYIITMEEGVISGGFGSAVLEAIEEENIENVNVKCLALPNKFIEHGSREELLRKYHMTAVEIVSFIKMERMFNGAKR</sequence>
<dbReference type="CDD" id="cd07033">
    <property type="entry name" value="TPP_PYR_DXS_TK_like"/>
    <property type="match status" value="1"/>
</dbReference>
<keyword evidence="9 11" id="KW-0414">Isoprene biosynthesis</keyword>
<comment type="pathway">
    <text evidence="1 11">Metabolic intermediate biosynthesis; 1-deoxy-D-xylulose 5-phosphate biosynthesis; 1-deoxy-D-xylulose 5-phosphate from D-glyceraldehyde 3-phosphate and pyruvate: step 1/1.</text>
</comment>
<dbReference type="NCBIfam" id="NF003933">
    <property type="entry name" value="PRK05444.2-2"/>
    <property type="match status" value="1"/>
</dbReference>
<dbReference type="HAMAP" id="MF_00315">
    <property type="entry name" value="DXP_synth"/>
    <property type="match status" value="1"/>
</dbReference>
<name>A0A0F0CNE0_9BACT</name>
<feature type="binding site" evidence="11">
    <location>
        <position position="79"/>
    </location>
    <ligand>
        <name>thiamine diphosphate</name>
        <dbReference type="ChEBI" id="CHEBI:58937"/>
    </ligand>
</feature>
<keyword evidence="6 11" id="KW-0460">Magnesium</keyword>
<feature type="binding site" evidence="11">
    <location>
        <position position="373"/>
    </location>
    <ligand>
        <name>thiamine diphosphate</name>
        <dbReference type="ChEBI" id="CHEBI:58937"/>
    </ligand>
</feature>
<feature type="binding site" evidence="11">
    <location>
        <position position="180"/>
    </location>
    <ligand>
        <name>thiamine diphosphate</name>
        <dbReference type="ChEBI" id="CHEBI:58937"/>
    </ligand>
</feature>
<comment type="cofactor">
    <cofactor evidence="11">
        <name>Mg(2+)</name>
        <dbReference type="ChEBI" id="CHEBI:18420"/>
    </cofactor>
    <text evidence="11">Binds 1 Mg(2+) ion per subunit.</text>
</comment>
<evidence type="ECO:0000256" key="4">
    <source>
        <dbReference type="ARBA" id="ARBA00022679"/>
    </source>
</evidence>
<evidence type="ECO:0000256" key="5">
    <source>
        <dbReference type="ARBA" id="ARBA00022723"/>
    </source>
</evidence>
<evidence type="ECO:0000256" key="6">
    <source>
        <dbReference type="ARBA" id="ARBA00022842"/>
    </source>
</evidence>
<dbReference type="PANTHER" id="PTHR43322:SF5">
    <property type="entry name" value="1-DEOXY-D-XYLULOSE-5-PHOSPHATE SYNTHASE, CHLOROPLASTIC"/>
    <property type="match status" value="1"/>
</dbReference>
<dbReference type="SUPFAM" id="SSF52922">
    <property type="entry name" value="TK C-terminal domain-like"/>
    <property type="match status" value="1"/>
</dbReference>
<organism evidence="13 14">
    <name type="scientific">Candidatus Omnitrophus magneticus</name>
    <dbReference type="NCBI Taxonomy" id="1609969"/>
    <lineage>
        <taxon>Bacteria</taxon>
        <taxon>Pseudomonadati</taxon>
        <taxon>Candidatus Omnitrophota</taxon>
        <taxon>Candidatus Omnitrophus</taxon>
    </lineage>
</organism>
<feature type="binding site" evidence="11">
    <location>
        <begin position="120"/>
        <end position="122"/>
    </location>
    <ligand>
        <name>thiamine diphosphate</name>
        <dbReference type="ChEBI" id="CHEBI:58937"/>
    </ligand>
</feature>